<keyword evidence="1" id="KW-0810">Translation regulation</keyword>
<comment type="subunit">
    <text evidence="2">Associates exclusively with 100S ribosomes, which are dimers of 70S ribosomes.</text>
</comment>
<dbReference type="RefSeq" id="WP_147649301.1">
    <property type="nucleotide sequence ID" value="NZ_CP042806.1"/>
</dbReference>
<evidence type="ECO:0000313" key="5">
    <source>
        <dbReference type="EMBL" id="QEE30031.1"/>
    </source>
</evidence>
<dbReference type="GO" id="GO:0022627">
    <property type="term" value="C:cytosolic small ribosomal subunit"/>
    <property type="evidence" value="ECO:0007669"/>
    <property type="project" value="TreeGrafter"/>
</dbReference>
<evidence type="ECO:0000313" key="6">
    <source>
        <dbReference type="Proteomes" id="UP000321820"/>
    </source>
</evidence>
<accession>A0A5B9EHV3</accession>
<evidence type="ECO:0000256" key="3">
    <source>
        <dbReference type="ARBA" id="ARBA00041148"/>
    </source>
</evidence>
<evidence type="ECO:0000259" key="4">
    <source>
        <dbReference type="Pfam" id="PF16321"/>
    </source>
</evidence>
<dbReference type="Pfam" id="PF02482">
    <property type="entry name" value="Ribosomal_S30AE"/>
    <property type="match status" value="1"/>
</dbReference>
<name>A0A5B9EHV3_9BACT</name>
<dbReference type="InterPro" id="IPR038416">
    <property type="entry name" value="Ribosom_S30AE_C_sf"/>
</dbReference>
<dbReference type="GO" id="GO:0045900">
    <property type="term" value="P:negative regulation of translational elongation"/>
    <property type="evidence" value="ECO:0007669"/>
    <property type="project" value="TreeGrafter"/>
</dbReference>
<dbReference type="InterPro" id="IPR003489">
    <property type="entry name" value="RHF/RaiA"/>
</dbReference>
<dbReference type="NCBIfam" id="TIGR00741">
    <property type="entry name" value="yfiA"/>
    <property type="match status" value="1"/>
</dbReference>
<evidence type="ECO:0000256" key="1">
    <source>
        <dbReference type="ARBA" id="ARBA00022845"/>
    </source>
</evidence>
<dbReference type="OrthoDB" id="115350at2"/>
<dbReference type="InterPro" id="IPR036567">
    <property type="entry name" value="RHF-like"/>
</dbReference>
<proteinExistence type="predicted"/>
<evidence type="ECO:0000256" key="2">
    <source>
        <dbReference type="ARBA" id="ARBA00038695"/>
    </source>
</evidence>
<reference evidence="5 6" key="1">
    <citation type="submission" date="2019-08" db="EMBL/GenBank/DDBJ databases">
        <title>Complete genome sequence of Terriglobus albidus strain ORNL.</title>
        <authorList>
            <person name="Podar M."/>
        </authorList>
    </citation>
    <scope>NUCLEOTIDE SEQUENCE [LARGE SCALE GENOMIC DNA]</scope>
    <source>
        <strain evidence="5 6">ORNL</strain>
    </source>
</reference>
<dbReference type="PANTHER" id="PTHR33231:SF1">
    <property type="entry name" value="30S RIBOSOMAL PROTEIN"/>
    <property type="match status" value="1"/>
</dbReference>
<dbReference type="Pfam" id="PF16321">
    <property type="entry name" value="Ribosom_S30AE_C"/>
    <property type="match status" value="1"/>
</dbReference>
<dbReference type="Gene3D" id="3.30.160.100">
    <property type="entry name" value="Ribosome hibernation promotion factor-like"/>
    <property type="match status" value="1"/>
</dbReference>
<dbReference type="KEGG" id="talb:FTW19_19835"/>
<feature type="domain" description="Sigma 54 modulation/S30EA ribosomal protein C-terminal" evidence="4">
    <location>
        <begin position="157"/>
        <end position="208"/>
    </location>
</feature>
<protein>
    <recommendedName>
        <fullName evidence="3">Ribosome hibernation promoting factor</fullName>
    </recommendedName>
</protein>
<sequence length="216" mass="24267">MHVEYTARKVVVTKKLKALAEEGLKRIEKLVDDTAKVHIFLNCEKYRCSVEITLKTKLKDIAALCISPEAEIALRDALDKIEKQVLKQKKTIVTRKRHPQGDKLTAGTVRLSGDEARAATDKVSAMPAARKSKLNGHANGKVAVIAHSFPQMASLPEPHIIRSLDSVAMRPMTLEEALKEAHYRDKDIFIFRNRTGQLLVLHRMRDGKMELIETPA</sequence>
<dbReference type="AlphaFoldDB" id="A0A5B9EHV3"/>
<dbReference type="InterPro" id="IPR050574">
    <property type="entry name" value="HPF/YfiA_ribosome-assoc"/>
</dbReference>
<dbReference type="GO" id="GO:0043024">
    <property type="term" value="F:ribosomal small subunit binding"/>
    <property type="evidence" value="ECO:0007669"/>
    <property type="project" value="TreeGrafter"/>
</dbReference>
<dbReference type="PANTHER" id="PTHR33231">
    <property type="entry name" value="30S RIBOSOMAL PROTEIN"/>
    <property type="match status" value="1"/>
</dbReference>
<keyword evidence="6" id="KW-1185">Reference proteome</keyword>
<dbReference type="SUPFAM" id="SSF69754">
    <property type="entry name" value="Ribosome binding protein Y (YfiA homologue)"/>
    <property type="match status" value="1"/>
</dbReference>
<dbReference type="InterPro" id="IPR032528">
    <property type="entry name" value="Ribosom_S30AE_C"/>
</dbReference>
<dbReference type="EMBL" id="CP042806">
    <property type="protein sequence ID" value="QEE30031.1"/>
    <property type="molecule type" value="Genomic_DNA"/>
</dbReference>
<dbReference type="Gene3D" id="3.30.505.50">
    <property type="entry name" value="Sigma 54 modulation/S30EA ribosomal protein, C-terminal domain"/>
    <property type="match status" value="1"/>
</dbReference>
<gene>
    <name evidence="5" type="primary">raiA</name>
    <name evidence="5" type="ORF">FTW19_19835</name>
</gene>
<dbReference type="Proteomes" id="UP000321820">
    <property type="component" value="Chromosome"/>
</dbReference>
<organism evidence="5 6">
    <name type="scientific">Terriglobus albidus</name>
    <dbReference type="NCBI Taxonomy" id="1592106"/>
    <lineage>
        <taxon>Bacteria</taxon>
        <taxon>Pseudomonadati</taxon>
        <taxon>Acidobacteriota</taxon>
        <taxon>Terriglobia</taxon>
        <taxon>Terriglobales</taxon>
        <taxon>Acidobacteriaceae</taxon>
        <taxon>Terriglobus</taxon>
    </lineage>
</organism>